<organism evidence="1 2">
    <name type="scientific">Candidatus Lloydbacteria bacterium RIFCSPLOWO2_01_FULL_50_20</name>
    <dbReference type="NCBI Taxonomy" id="1798665"/>
    <lineage>
        <taxon>Bacteria</taxon>
        <taxon>Candidatus Lloydiibacteriota</taxon>
    </lineage>
</organism>
<evidence type="ECO:0000313" key="1">
    <source>
        <dbReference type="EMBL" id="OGZ12255.1"/>
    </source>
</evidence>
<gene>
    <name evidence="1" type="ORF">A2942_02665</name>
</gene>
<reference evidence="1 2" key="1">
    <citation type="journal article" date="2016" name="Nat. Commun.">
        <title>Thousands of microbial genomes shed light on interconnected biogeochemical processes in an aquifer system.</title>
        <authorList>
            <person name="Anantharaman K."/>
            <person name="Brown C.T."/>
            <person name="Hug L.A."/>
            <person name="Sharon I."/>
            <person name="Castelle C.J."/>
            <person name="Probst A.J."/>
            <person name="Thomas B.C."/>
            <person name="Singh A."/>
            <person name="Wilkins M.J."/>
            <person name="Karaoz U."/>
            <person name="Brodie E.L."/>
            <person name="Williams K.H."/>
            <person name="Hubbard S.S."/>
            <person name="Banfield J.F."/>
        </authorList>
    </citation>
    <scope>NUCLEOTIDE SEQUENCE [LARGE SCALE GENOMIC DNA]</scope>
</reference>
<proteinExistence type="predicted"/>
<name>A0A1G2DF36_9BACT</name>
<comment type="caution">
    <text evidence="1">The sequence shown here is derived from an EMBL/GenBank/DDBJ whole genome shotgun (WGS) entry which is preliminary data.</text>
</comment>
<protein>
    <submittedName>
        <fullName evidence="1">Uncharacterized protein</fullName>
    </submittedName>
</protein>
<accession>A0A1G2DF36</accession>
<evidence type="ECO:0000313" key="2">
    <source>
        <dbReference type="Proteomes" id="UP000178534"/>
    </source>
</evidence>
<dbReference type="Proteomes" id="UP000178534">
    <property type="component" value="Unassembled WGS sequence"/>
</dbReference>
<dbReference type="EMBL" id="MHLP01000025">
    <property type="protein sequence ID" value="OGZ12255.1"/>
    <property type="molecule type" value="Genomic_DNA"/>
</dbReference>
<dbReference type="AlphaFoldDB" id="A0A1G2DF36"/>
<sequence>MNKNELRGFHIVGHTHCLSKSGGSRVGYHCPDCGCFYAEGNYTIENATYVLGNAEPKKCCGKVRPTPRLFETLDEVRDFMANLENSGEWERATLIRKSTLMSAHFNQKLVAEQKRKIAN</sequence>